<comment type="caution">
    <text evidence="3">The sequence shown here is derived from an EMBL/GenBank/DDBJ whole genome shotgun (WGS) entry which is preliminary data.</text>
</comment>
<sequence>MSSSEESSEDEESIARAPYPAPVPAPAPAPMPIARAPVPVPAPLSVAPYPDRVPESQPEAASMPMPQPQPTAPSTTISIEPQPMTPVHHTISETINHDEEPQQSNDHHHNALVVMNGDDKPPPHTKLTAAAELIHTLDTAAAQANAATAATALDAEKARISARTAAEIVRRYTTGSHPREGTAFDDAGPLSPQLKLQHHASTPVAISAGRAPMSMSINTSSFFSSTADNHSQTDNTNNNHNSNNGSKTPNGNNNNNNHRTAITPMKYHFPKTPPSTASLIANSHVEDSLSLSLELERAKQALEGERMAHDETKNILAEERSKKNLVLQKLQRLESNMETQRETIGRSEDALEEELERTRFRMEAAEEDAQLALDFAKESQEGREKCEEMLEEAMAEIQSLREQLENMAFYTVEASHHSEFPQQQQQQGYYQQQQQQGYYQQQEGSYQQQQPQEGYYDSGNNTDGGYYPAEEQQQQEYQPQPEAEHPQEQPEDAQPQPPPQYEEQEYQEQEPPPTPTAKQHLDQSNEGTPKHVHFSDPISFSKSPSEDSFEPKEPPLQEIAAPAVDMVEMEALDEEPLSPLEEDAEFGMPTTTPITTTTPTRPARPLVSAGRKLLQKSTGKDYSVHVDDMTYSFEFTPEKSAERRQRLRDQLKQLDSTVVIPTPDRTPPPQQKHLQFTTNFYDLCKNAAEIIKASGHRLELDGQWFREATFKESEEEETTHLDTLAKQYCQSVEVKISRQKSEITELESLCSFLEESVANAASTATDDYGADSGGEGKWNSSWT</sequence>
<evidence type="ECO:0000313" key="4">
    <source>
        <dbReference type="Proteomes" id="UP001153069"/>
    </source>
</evidence>
<evidence type="ECO:0000256" key="1">
    <source>
        <dbReference type="SAM" id="Coils"/>
    </source>
</evidence>
<proteinExistence type="predicted"/>
<feature type="region of interest" description="Disordered" evidence="2">
    <location>
        <begin position="1"/>
        <end position="83"/>
    </location>
</feature>
<feature type="compositionally biased region" description="Low complexity" evidence="2">
    <location>
        <begin position="466"/>
        <end position="481"/>
    </location>
</feature>
<keyword evidence="4" id="KW-1185">Reference proteome</keyword>
<reference evidence="3" key="1">
    <citation type="submission" date="2020-06" db="EMBL/GenBank/DDBJ databases">
        <authorList>
            <consortium name="Plant Systems Biology data submission"/>
        </authorList>
    </citation>
    <scope>NUCLEOTIDE SEQUENCE</scope>
    <source>
        <strain evidence="3">D6</strain>
    </source>
</reference>
<feature type="region of interest" description="Disordered" evidence="2">
    <location>
        <begin position="222"/>
        <end position="261"/>
    </location>
</feature>
<feature type="compositionally biased region" description="Low complexity" evidence="2">
    <location>
        <begin position="589"/>
        <end position="605"/>
    </location>
</feature>
<evidence type="ECO:0000313" key="3">
    <source>
        <dbReference type="EMBL" id="CAB9527993.1"/>
    </source>
</evidence>
<evidence type="ECO:0000256" key="2">
    <source>
        <dbReference type="SAM" id="MobiDB-lite"/>
    </source>
</evidence>
<feature type="coiled-coil region" evidence="1">
    <location>
        <begin position="316"/>
        <end position="410"/>
    </location>
</feature>
<feature type="compositionally biased region" description="Acidic residues" evidence="2">
    <location>
        <begin position="1"/>
        <end position="12"/>
    </location>
</feature>
<gene>
    <name evidence="3" type="ORF">SEMRO_2121_G315460.1</name>
</gene>
<keyword evidence="1" id="KW-0175">Coiled coil</keyword>
<protein>
    <submittedName>
        <fullName evidence="3">Uncharacterized protein</fullName>
    </submittedName>
</protein>
<feature type="compositionally biased region" description="Low complexity" evidence="2">
    <location>
        <begin position="32"/>
        <end position="50"/>
    </location>
</feature>
<feature type="compositionally biased region" description="Low complexity" evidence="2">
    <location>
        <begin position="421"/>
        <end position="456"/>
    </location>
</feature>
<dbReference type="AlphaFoldDB" id="A0A9N8HUN1"/>
<feature type="compositionally biased region" description="Pro residues" evidence="2">
    <location>
        <begin position="19"/>
        <end position="31"/>
    </location>
</feature>
<feature type="region of interest" description="Disordered" evidence="2">
    <location>
        <begin position="579"/>
        <end position="607"/>
    </location>
</feature>
<organism evidence="3 4">
    <name type="scientific">Seminavis robusta</name>
    <dbReference type="NCBI Taxonomy" id="568900"/>
    <lineage>
        <taxon>Eukaryota</taxon>
        <taxon>Sar</taxon>
        <taxon>Stramenopiles</taxon>
        <taxon>Ochrophyta</taxon>
        <taxon>Bacillariophyta</taxon>
        <taxon>Bacillariophyceae</taxon>
        <taxon>Bacillariophycidae</taxon>
        <taxon>Naviculales</taxon>
        <taxon>Naviculaceae</taxon>
        <taxon>Seminavis</taxon>
    </lineage>
</organism>
<dbReference type="EMBL" id="CAICTM010002119">
    <property type="protein sequence ID" value="CAB9527993.1"/>
    <property type="molecule type" value="Genomic_DNA"/>
</dbReference>
<feature type="compositionally biased region" description="Low complexity" evidence="2">
    <location>
        <begin position="222"/>
        <end position="257"/>
    </location>
</feature>
<feature type="region of interest" description="Disordered" evidence="2">
    <location>
        <begin position="415"/>
        <end position="557"/>
    </location>
</feature>
<dbReference type="Proteomes" id="UP001153069">
    <property type="component" value="Unassembled WGS sequence"/>
</dbReference>
<feature type="coiled-coil region" evidence="1">
    <location>
        <begin position="729"/>
        <end position="756"/>
    </location>
</feature>
<accession>A0A9N8HUN1</accession>
<feature type="region of interest" description="Disordered" evidence="2">
    <location>
        <begin position="764"/>
        <end position="783"/>
    </location>
</feature>
<name>A0A9N8HUN1_9STRA</name>